<evidence type="ECO:0000313" key="5">
    <source>
        <dbReference type="EMBL" id="EFW90935.1"/>
    </source>
</evidence>
<feature type="compositionally biased region" description="Low complexity" evidence="3">
    <location>
        <begin position="319"/>
        <end position="346"/>
    </location>
</feature>
<dbReference type="Gene3D" id="3.20.20.370">
    <property type="entry name" value="Glycoside hydrolase/deacetylase"/>
    <property type="match status" value="1"/>
</dbReference>
<dbReference type="CDD" id="cd10970">
    <property type="entry name" value="CE4_DAC_u1_6s"/>
    <property type="match status" value="1"/>
</dbReference>
<evidence type="ECO:0000313" key="7">
    <source>
        <dbReference type="Proteomes" id="UP000003751"/>
    </source>
</evidence>
<evidence type="ECO:0000313" key="6">
    <source>
        <dbReference type="EMBL" id="SHK26630.1"/>
    </source>
</evidence>
<evidence type="ECO:0000256" key="3">
    <source>
        <dbReference type="SAM" id="MobiDB-lite"/>
    </source>
</evidence>
<evidence type="ECO:0000313" key="8">
    <source>
        <dbReference type="Proteomes" id="UP000184203"/>
    </source>
</evidence>
<evidence type="ECO:0000256" key="1">
    <source>
        <dbReference type="ARBA" id="ARBA00004613"/>
    </source>
</evidence>
<dbReference type="GO" id="GO:0005975">
    <property type="term" value="P:carbohydrate metabolic process"/>
    <property type="evidence" value="ECO:0007669"/>
    <property type="project" value="InterPro"/>
</dbReference>
<dbReference type="Proteomes" id="UP000184203">
    <property type="component" value="Unassembled WGS sequence"/>
</dbReference>
<dbReference type="InterPro" id="IPR011330">
    <property type="entry name" value="Glyco_hydro/deAcase_b/a-brl"/>
</dbReference>
<reference evidence="6" key="3">
    <citation type="submission" date="2016-11" db="EMBL/GenBank/DDBJ databases">
        <authorList>
            <person name="Jaros S."/>
            <person name="Januszkiewicz K."/>
            <person name="Wedrychowicz H."/>
        </authorList>
    </citation>
    <scope>NUCLEOTIDE SEQUENCE [LARGE SCALE GENOMIC DNA]</scope>
    <source>
        <strain evidence="6">DX253</strain>
    </source>
</reference>
<sequence>MSELPDVSRRRFCQSAGALSLPLLGSTAAARSTDGRVVFIYDDSPEEDYTRIFPVHQDEGVPGCVAAVADRIGHSSWLSPEQLREMEREGWEMMSHSVRHRALGEIAVTRDVEPGETKLYVESNFHKRVPGDEIVVDDGRRTETFTVADGGEDSTGEYLVAEEPLRTPFRAKDGVTERYTDDLLRRSLKNSKETLEGFGVNVSSLVLPFGRTRGRVQELVPDYYDVLANEHHGGFNARASLDRYHLGRAVFRDGSMTEAEIGAFLDRVRNEDALGIFVGHSQDGHLAPSRVRATIRLAKRRNLEIVTLRDALEKFDALPATAEPTTPAPSTTRTTSSATSTASTSARGDPSSGTTGDPSDTKSAGDDTPSASQLGAVSLLGALGLGALGYFRRR</sequence>
<dbReference type="PROSITE" id="PS51318">
    <property type="entry name" value="TAT"/>
    <property type="match status" value="1"/>
</dbReference>
<gene>
    <name evidence="6" type="ORF">SAMN05444342_1150</name>
    <name evidence="5" type="ORF">ZOD2009_17353</name>
</gene>
<dbReference type="InterPro" id="IPR006311">
    <property type="entry name" value="TAT_signal"/>
</dbReference>
<dbReference type="InterPro" id="IPR051398">
    <property type="entry name" value="Polysacch_Deacetylase"/>
</dbReference>
<dbReference type="Proteomes" id="UP000003751">
    <property type="component" value="Unassembled WGS sequence"/>
</dbReference>
<proteinExistence type="predicted"/>
<dbReference type="PATRIC" id="fig|797209.4.peg.3398"/>
<dbReference type="OrthoDB" id="186535at2157"/>
<dbReference type="RefSeq" id="WP_007981948.1">
    <property type="nucleotide sequence ID" value="NZ_AEMG01000019.1"/>
</dbReference>
<dbReference type="EMBL" id="AEMG01000019">
    <property type="protein sequence ID" value="EFW90935.1"/>
    <property type="molecule type" value="Genomic_DNA"/>
</dbReference>
<reference evidence="5 7" key="1">
    <citation type="journal article" date="2014" name="ISME J.">
        <title>Trehalose/2-sulfotrehalose biosynthesis and glycine-betaine uptake are widely spread mechanisms for osmoadaptation in the Halobacteriales.</title>
        <authorList>
            <person name="Youssef N.H."/>
            <person name="Savage-Ashlock K.N."/>
            <person name="McCully A.L."/>
            <person name="Luedtke B."/>
            <person name="Shaw E.I."/>
            <person name="Hoff W.D."/>
            <person name="Elshahed M.S."/>
        </authorList>
    </citation>
    <scope>NUCLEOTIDE SEQUENCE [LARGE SCALE GENOMIC DNA]</scope>
    <source>
        <strain evidence="5 7">DX253</strain>
    </source>
</reference>
<evidence type="ECO:0000259" key="4">
    <source>
        <dbReference type="Pfam" id="PF01522"/>
    </source>
</evidence>
<feature type="domain" description="NodB homology" evidence="4">
    <location>
        <begin position="33"/>
        <end position="105"/>
    </location>
</feature>
<evidence type="ECO:0000256" key="2">
    <source>
        <dbReference type="ARBA" id="ARBA00022729"/>
    </source>
</evidence>
<comment type="subcellular location">
    <subcellularLocation>
        <location evidence="1">Secreted</location>
    </subcellularLocation>
</comment>
<protein>
    <submittedName>
        <fullName evidence="5">Polysaccharide deacetylase</fullName>
    </submittedName>
</protein>
<dbReference type="AlphaFoldDB" id="E7QXD2"/>
<keyword evidence="8" id="KW-1185">Reference proteome</keyword>
<dbReference type="PANTHER" id="PTHR34216:SF3">
    <property type="entry name" value="POLY-BETA-1,6-N-ACETYL-D-GLUCOSAMINE N-DEACETYLASE"/>
    <property type="match status" value="1"/>
</dbReference>
<feature type="region of interest" description="Disordered" evidence="3">
    <location>
        <begin position="318"/>
        <end position="372"/>
    </location>
</feature>
<dbReference type="GO" id="GO:0016810">
    <property type="term" value="F:hydrolase activity, acting on carbon-nitrogen (but not peptide) bonds"/>
    <property type="evidence" value="ECO:0007669"/>
    <property type="project" value="InterPro"/>
</dbReference>
<accession>E7QXD2</accession>
<dbReference type="InterPro" id="IPR002509">
    <property type="entry name" value="NODB_dom"/>
</dbReference>
<keyword evidence="2" id="KW-0732">Signal</keyword>
<dbReference type="EMBL" id="FRAN01000001">
    <property type="protein sequence ID" value="SHK26630.1"/>
    <property type="molecule type" value="Genomic_DNA"/>
</dbReference>
<name>E7QXD2_HALPU</name>
<reference evidence="8" key="2">
    <citation type="submission" date="2016-11" db="EMBL/GenBank/DDBJ databases">
        <authorList>
            <person name="Varghese N."/>
            <person name="Submissions S."/>
        </authorList>
    </citation>
    <scope>NUCLEOTIDE SEQUENCE [LARGE SCALE GENOMIC DNA]</scope>
    <source>
        <strain evidence="8">DX253</strain>
    </source>
</reference>
<dbReference type="SUPFAM" id="SSF88713">
    <property type="entry name" value="Glycoside hydrolase/deacetylase"/>
    <property type="match status" value="1"/>
</dbReference>
<dbReference type="GO" id="GO:0005576">
    <property type="term" value="C:extracellular region"/>
    <property type="evidence" value="ECO:0007669"/>
    <property type="project" value="UniProtKB-SubCell"/>
</dbReference>
<dbReference type="eggNOG" id="arCOG09161">
    <property type="taxonomic scope" value="Archaea"/>
</dbReference>
<organism evidence="5 7">
    <name type="scientific">Haladaptatus paucihalophilus DX253</name>
    <dbReference type="NCBI Taxonomy" id="797209"/>
    <lineage>
        <taxon>Archaea</taxon>
        <taxon>Methanobacteriati</taxon>
        <taxon>Methanobacteriota</taxon>
        <taxon>Stenosarchaea group</taxon>
        <taxon>Halobacteria</taxon>
        <taxon>Halobacteriales</taxon>
        <taxon>Haladaptataceae</taxon>
        <taxon>Haladaptatus</taxon>
    </lineage>
</organism>
<dbReference type="STRING" id="797209.GCA_000376445_02970"/>
<dbReference type="Pfam" id="PF01522">
    <property type="entry name" value="Polysacc_deac_1"/>
    <property type="match status" value="1"/>
</dbReference>
<dbReference type="PANTHER" id="PTHR34216">
    <property type="match status" value="1"/>
</dbReference>